<dbReference type="Gene3D" id="3.40.50.2300">
    <property type="match status" value="2"/>
</dbReference>
<comment type="caution">
    <text evidence="1">The sequence shown here is derived from an EMBL/GenBank/DDBJ whole genome shotgun (WGS) entry which is preliminary data.</text>
</comment>
<proteinExistence type="predicted"/>
<organism evidence="1 2">
    <name type="scientific">Candidatus Kaiserbacteria bacterium RIFCSPHIGHO2_01_FULL_54_36b</name>
    <dbReference type="NCBI Taxonomy" id="1798483"/>
    <lineage>
        <taxon>Bacteria</taxon>
        <taxon>Candidatus Kaiseribacteriota</taxon>
    </lineage>
</organism>
<protein>
    <recommendedName>
        <fullName evidence="3">ABC transporter substrate-binding protein</fullName>
    </recommendedName>
</protein>
<dbReference type="PANTHER" id="PTHR35271">
    <property type="entry name" value="ABC TRANSPORTER, SUBSTRATE-BINDING LIPOPROTEIN-RELATED"/>
    <property type="match status" value="1"/>
</dbReference>
<evidence type="ECO:0000313" key="2">
    <source>
        <dbReference type="Proteomes" id="UP000176445"/>
    </source>
</evidence>
<gene>
    <name evidence="1" type="ORF">A2704_01220</name>
</gene>
<accession>A0A1F6CSF0</accession>
<reference evidence="1 2" key="1">
    <citation type="journal article" date="2016" name="Nat. Commun.">
        <title>Thousands of microbial genomes shed light on interconnected biogeochemical processes in an aquifer system.</title>
        <authorList>
            <person name="Anantharaman K."/>
            <person name="Brown C.T."/>
            <person name="Hug L.A."/>
            <person name="Sharon I."/>
            <person name="Castelle C.J."/>
            <person name="Probst A.J."/>
            <person name="Thomas B.C."/>
            <person name="Singh A."/>
            <person name="Wilkins M.J."/>
            <person name="Karaoz U."/>
            <person name="Brodie E.L."/>
            <person name="Williams K.H."/>
            <person name="Hubbard S.S."/>
            <person name="Banfield J.F."/>
        </authorList>
    </citation>
    <scope>NUCLEOTIDE SEQUENCE [LARGE SCALE GENOMIC DNA]</scope>
</reference>
<dbReference type="Pfam" id="PF04392">
    <property type="entry name" value="ABC_sub_bind"/>
    <property type="match status" value="1"/>
</dbReference>
<name>A0A1F6CSF0_9BACT</name>
<dbReference type="PANTHER" id="PTHR35271:SF1">
    <property type="entry name" value="ABC TRANSPORTER, SUBSTRATE-BINDING LIPOPROTEIN"/>
    <property type="match status" value="1"/>
</dbReference>
<sequence length="340" mass="36467">MNWRWHVGILAFILVLAGVVYYQSANRGADPSKNYRIGILVRGSGYDTAVAGFKKRMEELGYRDGENIIYDVQLISDKNQLPIVARKFIQDGADIIHTYSTPATEAAIQAGKDAQKPVPIVFGSVGDPLLIPGVQSISRPGGNVTGVASLSTDLTAQRLQLLKEFDSSIKRVAMPRTAPDAGDIAANKSVEIARTTATELGIELTVFPVKTKEDNTAVAEQILRKDFDGMIVGGDSLVWGSIDLYIRQAIAQKIPFSVFSRSQVEAGALFGLGPDLAVSGRQSADIANKILRGGKVAGIAVQMPEKLILVVNKETARKIGVTFSNAFLKKADVVIEAAGQ</sequence>
<dbReference type="InterPro" id="IPR007487">
    <property type="entry name" value="ABC_transpt-TYRBP-like"/>
</dbReference>
<dbReference type="SUPFAM" id="SSF53822">
    <property type="entry name" value="Periplasmic binding protein-like I"/>
    <property type="match status" value="1"/>
</dbReference>
<dbReference type="Proteomes" id="UP000176445">
    <property type="component" value="Unassembled WGS sequence"/>
</dbReference>
<dbReference type="InterPro" id="IPR028082">
    <property type="entry name" value="Peripla_BP_I"/>
</dbReference>
<evidence type="ECO:0008006" key="3">
    <source>
        <dbReference type="Google" id="ProtNLM"/>
    </source>
</evidence>
<dbReference type="AlphaFoldDB" id="A0A1F6CSF0"/>
<evidence type="ECO:0000313" key="1">
    <source>
        <dbReference type="EMBL" id="OGG51812.1"/>
    </source>
</evidence>
<dbReference type="EMBL" id="MFKW01000014">
    <property type="protein sequence ID" value="OGG51812.1"/>
    <property type="molecule type" value="Genomic_DNA"/>
</dbReference>
<dbReference type="CDD" id="cd06325">
    <property type="entry name" value="PBP1_ABC_unchar_transporter"/>
    <property type="match status" value="1"/>
</dbReference>